<dbReference type="Proteomes" id="UP001176960">
    <property type="component" value="Unassembled WGS sequence"/>
</dbReference>
<keyword evidence="3" id="KW-1185">Reference proteome</keyword>
<protein>
    <submittedName>
        <fullName evidence="2">Helix-turn-helix domain-containing protein</fullName>
    </submittedName>
</protein>
<evidence type="ECO:0000313" key="2">
    <source>
        <dbReference type="EMBL" id="CAI9121933.1"/>
    </source>
</evidence>
<organism evidence="2 3">
    <name type="scientific">Brytella acorum</name>
    <dbReference type="NCBI Taxonomy" id="2959299"/>
    <lineage>
        <taxon>Bacteria</taxon>
        <taxon>Pseudomonadati</taxon>
        <taxon>Pseudomonadota</taxon>
        <taxon>Alphaproteobacteria</taxon>
        <taxon>Acetobacterales</taxon>
        <taxon>Acetobacteraceae</taxon>
        <taxon>Brytella</taxon>
    </lineage>
</organism>
<dbReference type="InterPro" id="IPR009061">
    <property type="entry name" value="DNA-bd_dom_put_sf"/>
</dbReference>
<name>A0AA35UTR3_9PROT</name>
<dbReference type="Gene3D" id="1.10.1660.10">
    <property type="match status" value="1"/>
</dbReference>
<dbReference type="Pfam" id="PF12728">
    <property type="entry name" value="HTH_17"/>
    <property type="match status" value="1"/>
</dbReference>
<dbReference type="InterPro" id="IPR041657">
    <property type="entry name" value="HTH_17"/>
</dbReference>
<accession>A0AA35UTR3</accession>
<evidence type="ECO:0000313" key="3">
    <source>
        <dbReference type="Proteomes" id="UP001176960"/>
    </source>
</evidence>
<gene>
    <name evidence="2" type="ORF">LMG32879_002789</name>
</gene>
<dbReference type="SUPFAM" id="SSF46955">
    <property type="entry name" value="Putative DNA-binding domain"/>
    <property type="match status" value="1"/>
</dbReference>
<comment type="caution">
    <text evidence="2">The sequence shown here is derived from an EMBL/GenBank/DDBJ whole genome shotgun (WGS) entry which is preliminary data.</text>
</comment>
<proteinExistence type="predicted"/>
<sequence length="87" mass="9988">MDLHQEPSGKFLTTARAAEMLGLSPRTLERYRCIGCGPVFHKMGGRVLYRPDDLQQWAREVACYSTSEVTYEEARRISVRKGRRARA</sequence>
<dbReference type="EMBL" id="CATKSH010000027">
    <property type="protein sequence ID" value="CAI9121933.1"/>
    <property type="molecule type" value="Genomic_DNA"/>
</dbReference>
<reference evidence="2" key="1">
    <citation type="submission" date="2023-03" db="EMBL/GenBank/DDBJ databases">
        <authorList>
            <person name="Cleenwerck I."/>
        </authorList>
    </citation>
    <scope>NUCLEOTIDE SEQUENCE</scope>
    <source>
        <strain evidence="2">LMG 32879</strain>
    </source>
</reference>
<dbReference type="AlphaFoldDB" id="A0AA35UTR3"/>
<feature type="domain" description="Helix-turn-helix" evidence="1">
    <location>
        <begin position="11"/>
        <end position="60"/>
    </location>
</feature>
<dbReference type="RefSeq" id="WP_075596360.1">
    <property type="nucleotide sequence ID" value="NZ_CATKSH010000027.1"/>
</dbReference>
<evidence type="ECO:0000259" key="1">
    <source>
        <dbReference type="Pfam" id="PF12728"/>
    </source>
</evidence>